<dbReference type="Proteomes" id="UP001162734">
    <property type="component" value="Chromosome"/>
</dbReference>
<comment type="function">
    <text evidence="2">Catalyzes the dismutation of two molecules of 6,7-dimethyl-8-ribityllumazine, resulting in the formation of riboflavin and 5-amino-6-(D-ribitylamino)uracil.</text>
</comment>
<name>A0ABM7X536_9BACT</name>
<evidence type="ECO:0000256" key="3">
    <source>
        <dbReference type="ARBA" id="ARBA00004887"/>
    </source>
</evidence>
<dbReference type="InterPro" id="IPR023366">
    <property type="entry name" value="ATP_synth_asu-like_sf"/>
</dbReference>
<evidence type="ECO:0000256" key="4">
    <source>
        <dbReference type="ARBA" id="ARBA00012827"/>
    </source>
</evidence>
<feature type="domain" description="Lumazine-binding" evidence="11">
    <location>
        <begin position="98"/>
        <end position="194"/>
    </location>
</feature>
<keyword evidence="6" id="KW-0686">Riboflavin biosynthesis</keyword>
<comment type="pathway">
    <text evidence="3">Cofactor biosynthesis; riboflavin biosynthesis; riboflavin from 2-hydroxy-3-oxobutyl phosphate and 5-amino-6-(D-ribitylamino)uracil: step 2/2.</text>
</comment>
<dbReference type="CDD" id="cd00402">
    <property type="entry name" value="Riboflavin_synthase_like"/>
    <property type="match status" value="1"/>
</dbReference>
<gene>
    <name evidence="12" type="ORF">AMPC_00400</name>
</gene>
<comment type="catalytic activity">
    <reaction evidence="1">
        <text>2 6,7-dimethyl-8-(1-D-ribityl)lumazine + H(+) = 5-amino-6-(D-ribitylamino)uracil + riboflavin</text>
        <dbReference type="Rhea" id="RHEA:20772"/>
        <dbReference type="ChEBI" id="CHEBI:15378"/>
        <dbReference type="ChEBI" id="CHEBI:15934"/>
        <dbReference type="ChEBI" id="CHEBI:57986"/>
        <dbReference type="ChEBI" id="CHEBI:58201"/>
        <dbReference type="EC" id="2.5.1.9"/>
    </reaction>
</comment>
<evidence type="ECO:0000256" key="2">
    <source>
        <dbReference type="ARBA" id="ARBA00002803"/>
    </source>
</evidence>
<dbReference type="PANTHER" id="PTHR21098">
    <property type="entry name" value="RIBOFLAVIN SYNTHASE ALPHA CHAIN"/>
    <property type="match status" value="1"/>
</dbReference>
<dbReference type="InterPro" id="IPR026017">
    <property type="entry name" value="Lumazine-bd_dom"/>
</dbReference>
<feature type="domain" description="Lumazine-binding" evidence="11">
    <location>
        <begin position="1"/>
        <end position="97"/>
    </location>
</feature>
<evidence type="ECO:0000256" key="5">
    <source>
        <dbReference type="ARBA" id="ARBA00013950"/>
    </source>
</evidence>
<dbReference type="InterPro" id="IPR001783">
    <property type="entry name" value="Lumazine-bd"/>
</dbReference>
<proteinExistence type="predicted"/>
<dbReference type="RefSeq" id="WP_248343509.1">
    <property type="nucleotide sequence ID" value="NZ_AP025592.1"/>
</dbReference>
<dbReference type="PANTHER" id="PTHR21098:SF12">
    <property type="entry name" value="RIBOFLAVIN SYNTHASE"/>
    <property type="match status" value="1"/>
</dbReference>
<evidence type="ECO:0000256" key="7">
    <source>
        <dbReference type="ARBA" id="ARBA00022679"/>
    </source>
</evidence>
<dbReference type="Gene3D" id="2.40.30.20">
    <property type="match status" value="2"/>
</dbReference>
<dbReference type="InterPro" id="IPR017938">
    <property type="entry name" value="Riboflavin_synthase-like_b-brl"/>
</dbReference>
<evidence type="ECO:0000313" key="12">
    <source>
        <dbReference type="EMBL" id="BDG06927.1"/>
    </source>
</evidence>
<evidence type="ECO:0000256" key="9">
    <source>
        <dbReference type="NCBIfam" id="TIGR00187"/>
    </source>
</evidence>
<dbReference type="NCBIfam" id="TIGR00187">
    <property type="entry name" value="ribE"/>
    <property type="match status" value="1"/>
</dbReference>
<evidence type="ECO:0000259" key="11">
    <source>
        <dbReference type="PROSITE" id="PS51177"/>
    </source>
</evidence>
<accession>A0ABM7X536</accession>
<reference evidence="13" key="1">
    <citation type="journal article" date="2022" name="Int. J. Syst. Evol. Microbiol.">
        <title>Anaeromyxobacter oryzae sp. nov., Anaeromyxobacter diazotrophicus sp. nov. and Anaeromyxobacter paludicola sp. nov., isolated from paddy soils.</title>
        <authorList>
            <person name="Itoh H."/>
            <person name="Xu Z."/>
            <person name="Mise K."/>
            <person name="Masuda Y."/>
            <person name="Ushijima N."/>
            <person name="Hayakawa C."/>
            <person name="Shiratori Y."/>
            <person name="Senoo K."/>
        </authorList>
    </citation>
    <scope>NUCLEOTIDE SEQUENCE [LARGE SCALE GENOMIC DNA]</scope>
    <source>
        <strain evidence="13">Red630</strain>
    </source>
</reference>
<dbReference type="EMBL" id="AP025592">
    <property type="protein sequence ID" value="BDG06927.1"/>
    <property type="molecule type" value="Genomic_DNA"/>
</dbReference>
<dbReference type="SUPFAM" id="SSF63380">
    <property type="entry name" value="Riboflavin synthase domain-like"/>
    <property type="match status" value="2"/>
</dbReference>
<dbReference type="PROSITE" id="PS51177">
    <property type="entry name" value="LUMAZINE_BIND"/>
    <property type="match status" value="2"/>
</dbReference>
<evidence type="ECO:0000313" key="13">
    <source>
        <dbReference type="Proteomes" id="UP001162734"/>
    </source>
</evidence>
<keyword evidence="13" id="KW-1185">Reference proteome</keyword>
<keyword evidence="7" id="KW-0808">Transferase</keyword>
<evidence type="ECO:0000256" key="8">
    <source>
        <dbReference type="ARBA" id="ARBA00022737"/>
    </source>
</evidence>
<organism evidence="12 13">
    <name type="scientific">Anaeromyxobacter paludicola</name>
    <dbReference type="NCBI Taxonomy" id="2918171"/>
    <lineage>
        <taxon>Bacteria</taxon>
        <taxon>Pseudomonadati</taxon>
        <taxon>Myxococcota</taxon>
        <taxon>Myxococcia</taxon>
        <taxon>Myxococcales</taxon>
        <taxon>Cystobacterineae</taxon>
        <taxon>Anaeromyxobacteraceae</taxon>
        <taxon>Anaeromyxobacter</taxon>
    </lineage>
</organism>
<dbReference type="NCBIfam" id="NF006767">
    <property type="entry name" value="PRK09289.1"/>
    <property type="match status" value="1"/>
</dbReference>
<evidence type="ECO:0000256" key="10">
    <source>
        <dbReference type="PROSITE-ProRule" id="PRU00524"/>
    </source>
</evidence>
<evidence type="ECO:0000256" key="1">
    <source>
        <dbReference type="ARBA" id="ARBA00000968"/>
    </source>
</evidence>
<protein>
    <recommendedName>
        <fullName evidence="5 9">Riboflavin synthase</fullName>
        <ecNumber evidence="4 9">2.5.1.9</ecNumber>
    </recommendedName>
</protein>
<evidence type="ECO:0000256" key="6">
    <source>
        <dbReference type="ARBA" id="ARBA00022619"/>
    </source>
</evidence>
<dbReference type="PIRSF" id="PIRSF000498">
    <property type="entry name" value="Riboflavin_syn_A"/>
    <property type="match status" value="1"/>
</dbReference>
<feature type="repeat" description="Lumazine-binding" evidence="10">
    <location>
        <begin position="1"/>
        <end position="97"/>
    </location>
</feature>
<dbReference type="EC" id="2.5.1.9" evidence="4 9"/>
<dbReference type="Pfam" id="PF00677">
    <property type="entry name" value="Lum_binding"/>
    <property type="match status" value="2"/>
</dbReference>
<feature type="repeat" description="Lumazine-binding" evidence="10">
    <location>
        <begin position="98"/>
        <end position="194"/>
    </location>
</feature>
<keyword evidence="8" id="KW-0677">Repeat</keyword>
<sequence length="217" mass="22389">MFTGLVADTGTVERIAPRQGGVRLALRPHTLEVDALQPGESVACSGCCLTVVERGAGLVSFDAVPETLSRTTIGTWRPGTVVNLERALALGDRLGGHLVQGHVDGIGEVLARRPEGQGARLTVSLPAPIAPLVAEKGSIAIDGVSLTVAAAGRESFEVALIPETLARTTLGAAQPGTKVNLEADVLARHVARLRELATPGLDAERLAGWGYGEGGAR</sequence>